<dbReference type="VEuPathDB" id="FungiDB:PSHT_09864"/>
<dbReference type="Gene3D" id="3.60.10.10">
    <property type="entry name" value="Endonuclease/exonuclease/phosphatase"/>
    <property type="match status" value="1"/>
</dbReference>
<protein>
    <recommendedName>
        <fullName evidence="2">Endonuclease/exonuclease/phosphatase domain-containing protein</fullName>
    </recommendedName>
</protein>
<dbReference type="Proteomes" id="UP000238274">
    <property type="component" value="Unassembled WGS sequence"/>
</dbReference>
<keyword evidence="4" id="KW-1185">Reference proteome</keyword>
<dbReference type="AlphaFoldDB" id="A0A2S4VDM2"/>
<dbReference type="EMBL" id="PKSM01000145">
    <property type="protein sequence ID" value="POW07614.1"/>
    <property type="molecule type" value="Genomic_DNA"/>
</dbReference>
<dbReference type="OrthoDB" id="2506849at2759"/>
<evidence type="ECO:0000313" key="4">
    <source>
        <dbReference type="Proteomes" id="UP000238274"/>
    </source>
</evidence>
<gene>
    <name evidence="3" type="ORF">PSHT_09864</name>
</gene>
<evidence type="ECO:0000259" key="2">
    <source>
        <dbReference type="Pfam" id="PF03372"/>
    </source>
</evidence>
<name>A0A2S4VDM2_9BASI</name>
<dbReference type="InterPro" id="IPR036691">
    <property type="entry name" value="Endo/exonu/phosph_ase_sf"/>
</dbReference>
<reference evidence="4" key="3">
    <citation type="journal article" date="2018" name="Mol. Plant Microbe Interact.">
        <title>Genome sequence resources for the wheat stripe rust pathogen (Puccinia striiformis f. sp. tritici) and the barley stripe rust pathogen (Puccinia striiformis f. sp. hordei).</title>
        <authorList>
            <person name="Xia C."/>
            <person name="Wang M."/>
            <person name="Yin C."/>
            <person name="Cornejo O.E."/>
            <person name="Hulbert S.H."/>
            <person name="Chen X."/>
        </authorList>
    </citation>
    <scope>NUCLEOTIDE SEQUENCE [LARGE SCALE GENOMIC DNA]</scope>
    <source>
        <strain evidence="4">93TX-2</strain>
    </source>
</reference>
<evidence type="ECO:0000256" key="1">
    <source>
        <dbReference type="SAM" id="MobiDB-lite"/>
    </source>
</evidence>
<feature type="compositionally biased region" description="Basic and acidic residues" evidence="1">
    <location>
        <begin position="104"/>
        <end position="120"/>
    </location>
</feature>
<feature type="region of interest" description="Disordered" evidence="1">
    <location>
        <begin position="25"/>
        <end position="120"/>
    </location>
</feature>
<dbReference type="Pfam" id="PF03372">
    <property type="entry name" value="Exo_endo_phos"/>
    <property type="match status" value="1"/>
</dbReference>
<reference evidence="4" key="2">
    <citation type="journal article" date="2018" name="BMC Genomics">
        <title>Genomic insights into host adaptation between the wheat stripe rust pathogen (Puccinia striiformis f. sp. tritici) and the barley stripe rust pathogen (Puccinia striiformis f. sp. hordei).</title>
        <authorList>
            <person name="Xia C."/>
            <person name="Wang M."/>
            <person name="Yin C."/>
            <person name="Cornejo O.E."/>
            <person name="Hulbert S.H."/>
            <person name="Chen X."/>
        </authorList>
    </citation>
    <scope>NUCLEOTIDE SEQUENCE [LARGE SCALE GENOMIC DNA]</scope>
    <source>
        <strain evidence="4">93TX-2</strain>
    </source>
</reference>
<proteinExistence type="predicted"/>
<feature type="domain" description="Endonuclease/exonuclease/phosphatase" evidence="2">
    <location>
        <begin position="229"/>
        <end position="438"/>
    </location>
</feature>
<feature type="compositionally biased region" description="Polar residues" evidence="1">
    <location>
        <begin position="88"/>
        <end position="103"/>
    </location>
</feature>
<sequence length="712" mass="79739">MSAQPTQPQNSQMALLSEYAGKYSALKGGRSRGPECGATGLRNPQGDGRRLASCGRQPTGHGIRRRQGGDASMSRPACLNKKDHYHEPSTSGISGSASVNTAEQPKKKLSDVHTTSDKPIEGTTRALQHSLRHHPLTLKGIVKVIPVLQPNRRQRFDIWVKNESLKLDFQGRQNLSEYIFESKLPWYQCLVQGMLPRYRLCRWKGYRDRVLKPPAPPEDAPPLLLEHFMSWNVNGIKTKLPMLKQLLQENNVSVAGVQEHLRTVCQYAPGVKNYNIFERPSEKGFRGHCLYIHTSLAAHEIQSTCKHIIYVKIFGLFGDKPWHIFSVYMPSGNLRRKDRTEVWSHFKALLLPLQKDGESLITLMGDFNQDQDTVSRILDRGNIRCLHLKLTSDPSSNSTRRVHEEEGQYIDHFINSPAALKCASTAKVDNISTDLSDHWPIFLNHNTISKDTTRTKKVWNRKLIAGHGMELALSDRWSCLSTDDINTEEDLTNAASKWVEILNATGEELGLLSVPKEQQTQHFDRATKAAITRSRKTRKALRKAVLKQDCPAMNRLQKILAVRSGAAKLAIKKHAKRVKLQRSEKINSLLCEGEGADFHKVIQQAQGKSESNQDNAPCFNMDKVLVTSPGDILRARAAYSEQLAADPTGISQDPSRWTHIKPSTGPFEPLHISRVPTKNIDDDDPPEGAEDRTPPPPPSGLDADAFLMAIGK</sequence>
<dbReference type="VEuPathDB" id="FungiDB:PSTT_07911"/>
<evidence type="ECO:0000313" key="3">
    <source>
        <dbReference type="EMBL" id="POW07614.1"/>
    </source>
</evidence>
<dbReference type="InterPro" id="IPR005135">
    <property type="entry name" value="Endo/exonuclease/phosphatase"/>
</dbReference>
<accession>A0A2S4VDM2</accession>
<dbReference type="SUPFAM" id="SSF56219">
    <property type="entry name" value="DNase I-like"/>
    <property type="match status" value="1"/>
</dbReference>
<dbReference type="GO" id="GO:0003824">
    <property type="term" value="F:catalytic activity"/>
    <property type="evidence" value="ECO:0007669"/>
    <property type="project" value="InterPro"/>
</dbReference>
<comment type="caution">
    <text evidence="3">The sequence shown here is derived from an EMBL/GenBank/DDBJ whole genome shotgun (WGS) entry which is preliminary data.</text>
</comment>
<organism evidence="3 4">
    <name type="scientific">Puccinia striiformis</name>
    <dbReference type="NCBI Taxonomy" id="27350"/>
    <lineage>
        <taxon>Eukaryota</taxon>
        <taxon>Fungi</taxon>
        <taxon>Dikarya</taxon>
        <taxon>Basidiomycota</taxon>
        <taxon>Pucciniomycotina</taxon>
        <taxon>Pucciniomycetes</taxon>
        <taxon>Pucciniales</taxon>
        <taxon>Pucciniaceae</taxon>
        <taxon>Puccinia</taxon>
    </lineage>
</organism>
<feature type="region of interest" description="Disordered" evidence="1">
    <location>
        <begin position="645"/>
        <end position="703"/>
    </location>
</feature>
<reference evidence="3 4" key="1">
    <citation type="submission" date="2017-12" db="EMBL/GenBank/DDBJ databases">
        <title>Gene loss provides genomic basis for host adaptation in cereal stripe rust fungi.</title>
        <authorList>
            <person name="Xia C."/>
        </authorList>
    </citation>
    <scope>NUCLEOTIDE SEQUENCE [LARGE SCALE GENOMIC DNA]</scope>
    <source>
        <strain evidence="3 4">93TX-2</strain>
    </source>
</reference>